<dbReference type="EMBL" id="LAZR01066086">
    <property type="protein sequence ID" value="KKK54262.1"/>
    <property type="molecule type" value="Genomic_DNA"/>
</dbReference>
<accession>A0A0F8WBM4</accession>
<comment type="caution">
    <text evidence="1">The sequence shown here is derived from an EMBL/GenBank/DDBJ whole genome shotgun (WGS) entry which is preliminary data.</text>
</comment>
<evidence type="ECO:0000313" key="1">
    <source>
        <dbReference type="EMBL" id="KKK54262.1"/>
    </source>
</evidence>
<sequence length="113" mass="13009">GNWRGNGAEDPVVRAAAAEWDSAVQVLQPYFRVHEEIDDIIAGMGLQVQQIWEEYKKAKRFGDVVTSRALRDRYPFIKKAEAYLRNRREFITHSNLDIQAAREKWYGAAPLSS</sequence>
<reference evidence="1" key="1">
    <citation type="journal article" date="2015" name="Nature">
        <title>Complex archaea that bridge the gap between prokaryotes and eukaryotes.</title>
        <authorList>
            <person name="Spang A."/>
            <person name="Saw J.H."/>
            <person name="Jorgensen S.L."/>
            <person name="Zaremba-Niedzwiedzka K."/>
            <person name="Martijn J."/>
            <person name="Lind A.E."/>
            <person name="van Eijk R."/>
            <person name="Schleper C."/>
            <person name="Guy L."/>
            <person name="Ettema T.J."/>
        </authorList>
    </citation>
    <scope>NUCLEOTIDE SEQUENCE</scope>
</reference>
<protein>
    <submittedName>
        <fullName evidence="1">Uncharacterized protein</fullName>
    </submittedName>
</protein>
<gene>
    <name evidence="1" type="ORF">LCGC14_3086530</name>
</gene>
<organism evidence="1">
    <name type="scientific">marine sediment metagenome</name>
    <dbReference type="NCBI Taxonomy" id="412755"/>
    <lineage>
        <taxon>unclassified sequences</taxon>
        <taxon>metagenomes</taxon>
        <taxon>ecological metagenomes</taxon>
    </lineage>
</organism>
<dbReference type="AlphaFoldDB" id="A0A0F8WBM4"/>
<feature type="non-terminal residue" evidence="1">
    <location>
        <position position="1"/>
    </location>
</feature>
<proteinExistence type="predicted"/>
<name>A0A0F8WBM4_9ZZZZ</name>